<sequence length="10" mass="1281">MFFPRVQSRN</sequence>
<reference evidence="1" key="1">
    <citation type="submission" date="2018-02" db="EMBL/GenBank/DDBJ databases">
        <title>Rhizophora mucronata_Transcriptome.</title>
        <authorList>
            <person name="Meera S.P."/>
            <person name="Sreeshan A."/>
            <person name="Augustine A."/>
        </authorList>
    </citation>
    <scope>NUCLEOTIDE SEQUENCE</scope>
    <source>
        <tissue evidence="1">Leaf</tissue>
    </source>
</reference>
<dbReference type="EMBL" id="GGEC01070163">
    <property type="protein sequence ID" value="MBX50647.1"/>
    <property type="molecule type" value="Transcribed_RNA"/>
</dbReference>
<name>A0A2P2P7I3_RHIMU</name>
<proteinExistence type="predicted"/>
<protein>
    <submittedName>
        <fullName evidence="1">Uncharacterized protein</fullName>
    </submittedName>
</protein>
<accession>A0A2P2P7I3</accession>
<evidence type="ECO:0000313" key="1">
    <source>
        <dbReference type="EMBL" id="MBX50647.1"/>
    </source>
</evidence>
<organism evidence="1">
    <name type="scientific">Rhizophora mucronata</name>
    <name type="common">Asiatic mangrove</name>
    <dbReference type="NCBI Taxonomy" id="61149"/>
    <lineage>
        <taxon>Eukaryota</taxon>
        <taxon>Viridiplantae</taxon>
        <taxon>Streptophyta</taxon>
        <taxon>Embryophyta</taxon>
        <taxon>Tracheophyta</taxon>
        <taxon>Spermatophyta</taxon>
        <taxon>Magnoliopsida</taxon>
        <taxon>eudicotyledons</taxon>
        <taxon>Gunneridae</taxon>
        <taxon>Pentapetalae</taxon>
        <taxon>rosids</taxon>
        <taxon>fabids</taxon>
        <taxon>Malpighiales</taxon>
        <taxon>Rhizophoraceae</taxon>
        <taxon>Rhizophora</taxon>
    </lineage>
</organism>